<organism evidence="1 2">
    <name type="scientific">Novosphingobium indicum</name>
    <dbReference type="NCBI Taxonomy" id="462949"/>
    <lineage>
        <taxon>Bacteria</taxon>
        <taxon>Pseudomonadati</taxon>
        <taxon>Pseudomonadota</taxon>
        <taxon>Alphaproteobacteria</taxon>
        <taxon>Sphingomonadales</taxon>
        <taxon>Sphingomonadaceae</taxon>
        <taxon>Novosphingobium</taxon>
    </lineage>
</organism>
<dbReference type="EMBL" id="BMLK01000037">
    <property type="protein sequence ID" value="GGN61494.1"/>
    <property type="molecule type" value="Genomic_DNA"/>
</dbReference>
<accession>A0ABQ2K2Z0</accession>
<evidence type="ECO:0000313" key="2">
    <source>
        <dbReference type="Proteomes" id="UP000605099"/>
    </source>
</evidence>
<gene>
    <name evidence="1" type="ORF">GCM10011349_44170</name>
</gene>
<evidence type="ECO:0008006" key="3">
    <source>
        <dbReference type="Google" id="ProtNLM"/>
    </source>
</evidence>
<dbReference type="Proteomes" id="UP000605099">
    <property type="component" value="Unassembled WGS sequence"/>
</dbReference>
<reference evidence="2" key="1">
    <citation type="journal article" date="2019" name="Int. J. Syst. Evol. Microbiol.">
        <title>The Global Catalogue of Microorganisms (GCM) 10K type strain sequencing project: providing services to taxonomists for standard genome sequencing and annotation.</title>
        <authorList>
            <consortium name="The Broad Institute Genomics Platform"/>
            <consortium name="The Broad Institute Genome Sequencing Center for Infectious Disease"/>
            <person name="Wu L."/>
            <person name="Ma J."/>
        </authorList>
    </citation>
    <scope>NUCLEOTIDE SEQUENCE [LARGE SCALE GENOMIC DNA]</scope>
    <source>
        <strain evidence="2">CGMCC 1.6784</strain>
    </source>
</reference>
<comment type="caution">
    <text evidence="1">The sequence shown here is derived from an EMBL/GenBank/DDBJ whole genome shotgun (WGS) entry which is preliminary data.</text>
</comment>
<protein>
    <recommendedName>
        <fullName evidence="3">DUF3800 domain-containing protein</fullName>
    </recommendedName>
</protein>
<evidence type="ECO:0000313" key="1">
    <source>
        <dbReference type="EMBL" id="GGN61494.1"/>
    </source>
</evidence>
<keyword evidence="2" id="KW-1185">Reference proteome</keyword>
<sequence>MLLVDPASDMSLADQFAVAGRTLVFCDDTDIAGQPVAKLRPDLRILVAVQMASENYAALDGAMTAALDQYGVAEFHATDIATGNRAWKGRSEEERVAALAFVAEQMSIHAGRIGAVWLPKGQYPKIRKDAEKIGKVGVGFKHGLRRVLVRSVVERLAAGTRPAMLWLDQDSPIAGPKVEHWPEATFLVGGGPIIAPSQMVLGLQLADLAIWSVQRFQVMRAGFDDGTATAIDKVARDVVAGFPTGFDDLRGDAHADWAP</sequence>
<name>A0ABQ2K2Z0_9SPHN</name>
<proteinExistence type="predicted"/>